<dbReference type="PANTHER" id="PTHR24304">
    <property type="entry name" value="CYTOCHROME P450 FAMILY 7"/>
    <property type="match status" value="1"/>
</dbReference>
<dbReference type="EMBL" id="MN739356">
    <property type="protein sequence ID" value="QHT00530.1"/>
    <property type="molecule type" value="Genomic_DNA"/>
</dbReference>
<dbReference type="CDD" id="cd00302">
    <property type="entry name" value="cytochrome_P450"/>
    <property type="match status" value="1"/>
</dbReference>
<keyword evidence="2" id="KW-0349">Heme</keyword>
<keyword evidence="4" id="KW-0408">Iron</keyword>
<reference evidence="5" key="1">
    <citation type="journal article" date="2020" name="Nature">
        <title>Giant virus diversity and host interactions through global metagenomics.</title>
        <authorList>
            <person name="Schulz F."/>
            <person name="Roux S."/>
            <person name="Paez-Espino D."/>
            <person name="Jungbluth S."/>
            <person name="Walsh D.A."/>
            <person name="Denef V.J."/>
            <person name="McMahon K.D."/>
            <person name="Konstantinidis K.T."/>
            <person name="Eloe-Fadrosh E.A."/>
            <person name="Kyrpides N.C."/>
            <person name="Woyke T."/>
        </authorList>
    </citation>
    <scope>NUCLEOTIDE SEQUENCE</scope>
    <source>
        <strain evidence="5">GVMAG-M-3300020192-26</strain>
    </source>
</reference>
<dbReference type="InterPro" id="IPR036396">
    <property type="entry name" value="Cyt_P450_sf"/>
</dbReference>
<protein>
    <recommendedName>
        <fullName evidence="6">Cytochrome P450</fullName>
    </recommendedName>
</protein>
<sequence>MLTHLILGFFLIFTYHYWSLYKRKHNKPKHLSHLKDVPIVAGELPFIGHSLKFDPTNFNFINECYQKYGKIFRIKMFRTDMIVIADRSLIDEFYKADESKLSFIEAIIRSFIGGGVAQKDEFVVTILNLLKTNLKIDYDNYLPKIKSECISMVQFIKNSNKPIDVNEFVKKIIITSSSKCFLSLDLDEKLYNMISNYVNLLTKVLILSAMIPKIVLDLMAKPIFQYYRTNITKFFKPTIDRYRNDPEFNDSMILRKSVDHIDPETNMPLIDDQISGIIIAGMFASFSSTGLGLSAMIGDLMANPEYWYRIRDETKMYVENDDLHGMLKSVKLLDATFWETCRASSSFLPVLRYASTPNESLGEYYVGQNILIGLCAPLLSANDESARNIFKDPERYDPERFLEPRNEKTSSGHIVTFGGGRHMCPGRNFAKMEMEMAVVYLVNNFDPFKIVKMSKPEIMTAGGFVERKTFLVTAN</sequence>
<evidence type="ECO:0000256" key="1">
    <source>
        <dbReference type="ARBA" id="ARBA00010617"/>
    </source>
</evidence>
<dbReference type="GO" id="GO:0020037">
    <property type="term" value="F:heme binding"/>
    <property type="evidence" value="ECO:0007669"/>
    <property type="project" value="InterPro"/>
</dbReference>
<evidence type="ECO:0000256" key="2">
    <source>
        <dbReference type="ARBA" id="ARBA00022617"/>
    </source>
</evidence>
<dbReference type="InterPro" id="IPR002403">
    <property type="entry name" value="Cyt_P450_E_grp-IV"/>
</dbReference>
<evidence type="ECO:0000256" key="4">
    <source>
        <dbReference type="ARBA" id="ARBA00023004"/>
    </source>
</evidence>
<dbReference type="PRINTS" id="PR00465">
    <property type="entry name" value="EP450IV"/>
</dbReference>
<keyword evidence="3" id="KW-0479">Metal-binding</keyword>
<dbReference type="InterPro" id="IPR050529">
    <property type="entry name" value="CYP450_sterol_14alpha_dmase"/>
</dbReference>
<evidence type="ECO:0008006" key="6">
    <source>
        <dbReference type="Google" id="ProtNLM"/>
    </source>
</evidence>
<dbReference type="GO" id="GO:0005506">
    <property type="term" value="F:iron ion binding"/>
    <property type="evidence" value="ECO:0007669"/>
    <property type="project" value="InterPro"/>
</dbReference>
<proteinExistence type="inferred from homology"/>
<dbReference type="Gene3D" id="1.10.630.10">
    <property type="entry name" value="Cytochrome P450"/>
    <property type="match status" value="1"/>
</dbReference>
<dbReference type="SUPFAM" id="SSF48264">
    <property type="entry name" value="Cytochrome P450"/>
    <property type="match status" value="1"/>
</dbReference>
<comment type="similarity">
    <text evidence="1">Belongs to the cytochrome P450 family.</text>
</comment>
<dbReference type="GO" id="GO:0004497">
    <property type="term" value="F:monooxygenase activity"/>
    <property type="evidence" value="ECO:0007669"/>
    <property type="project" value="InterPro"/>
</dbReference>
<dbReference type="AlphaFoldDB" id="A0A6C0C9P0"/>
<dbReference type="InterPro" id="IPR001128">
    <property type="entry name" value="Cyt_P450"/>
</dbReference>
<name>A0A6C0C9P0_9ZZZZ</name>
<organism evidence="5">
    <name type="scientific">viral metagenome</name>
    <dbReference type="NCBI Taxonomy" id="1070528"/>
    <lineage>
        <taxon>unclassified sequences</taxon>
        <taxon>metagenomes</taxon>
        <taxon>organismal metagenomes</taxon>
    </lineage>
</organism>
<dbReference type="PANTHER" id="PTHR24304:SF2">
    <property type="entry name" value="24-HYDROXYCHOLESTEROL 7-ALPHA-HYDROXYLASE"/>
    <property type="match status" value="1"/>
</dbReference>
<dbReference type="GO" id="GO:0016705">
    <property type="term" value="F:oxidoreductase activity, acting on paired donors, with incorporation or reduction of molecular oxygen"/>
    <property type="evidence" value="ECO:0007669"/>
    <property type="project" value="InterPro"/>
</dbReference>
<dbReference type="Pfam" id="PF00067">
    <property type="entry name" value="p450"/>
    <property type="match status" value="1"/>
</dbReference>
<accession>A0A6C0C9P0</accession>
<dbReference type="InterPro" id="IPR017972">
    <property type="entry name" value="Cyt_P450_CS"/>
</dbReference>
<evidence type="ECO:0000256" key="3">
    <source>
        <dbReference type="ARBA" id="ARBA00022723"/>
    </source>
</evidence>
<dbReference type="PROSITE" id="PS00086">
    <property type="entry name" value="CYTOCHROME_P450"/>
    <property type="match status" value="1"/>
</dbReference>
<evidence type="ECO:0000313" key="5">
    <source>
        <dbReference type="EMBL" id="QHT00530.1"/>
    </source>
</evidence>